<keyword evidence="1" id="KW-1133">Transmembrane helix</keyword>
<accession>A0A948X0K7</accession>
<comment type="caution">
    <text evidence="2">The sequence shown here is derived from an EMBL/GenBank/DDBJ whole genome shotgun (WGS) entry which is preliminary data.</text>
</comment>
<keyword evidence="1" id="KW-0472">Membrane</keyword>
<evidence type="ECO:0000256" key="1">
    <source>
        <dbReference type="SAM" id="Phobius"/>
    </source>
</evidence>
<keyword evidence="1" id="KW-0812">Transmembrane</keyword>
<sequence length="190" mass="22095">MLSRRQHAHITLQQTLRRRGVARMQREHGENGLIMAIINRSFSNNMLRFDMILFAFVLLTVHGMFPHFCPVLLSKPNIVLFDIMALISYAVLVFHRSGSFGKVLHYQESTMRHFIRGLEVIGGMTLFILVMTIIIIMVKHLPFAATFKHYDAVIIDYFIMAMLGWCFGEIIALQTMKVVVAKLHRRYHIY</sequence>
<proteinExistence type="predicted"/>
<feature type="transmembrane region" description="Helical" evidence="1">
    <location>
        <begin position="77"/>
        <end position="94"/>
    </location>
</feature>
<gene>
    <name evidence="2" type="ORF">H9901_01785</name>
</gene>
<organism evidence="2 3">
    <name type="scientific">Candidatus Paralactobacillus gallistercoris</name>
    <dbReference type="NCBI Taxonomy" id="2838724"/>
    <lineage>
        <taxon>Bacteria</taxon>
        <taxon>Bacillati</taxon>
        <taxon>Bacillota</taxon>
        <taxon>Bacilli</taxon>
        <taxon>Lactobacillales</taxon>
        <taxon>Lactobacillaceae</taxon>
        <taxon>Lactobacillus</taxon>
    </lineage>
</organism>
<dbReference type="AlphaFoldDB" id="A0A948X0K7"/>
<reference evidence="2" key="2">
    <citation type="submission" date="2021-04" db="EMBL/GenBank/DDBJ databases">
        <authorList>
            <person name="Gilroy R."/>
        </authorList>
    </citation>
    <scope>NUCLEOTIDE SEQUENCE</scope>
    <source>
        <strain evidence="2">F6-6636</strain>
    </source>
</reference>
<name>A0A948X0K7_9LACO</name>
<reference evidence="2" key="1">
    <citation type="journal article" date="2021" name="PeerJ">
        <title>Extensive microbial diversity within the chicken gut microbiome revealed by metagenomics and culture.</title>
        <authorList>
            <person name="Gilroy R."/>
            <person name="Ravi A."/>
            <person name="Getino M."/>
            <person name="Pursley I."/>
            <person name="Horton D.L."/>
            <person name="Alikhan N.F."/>
            <person name="Baker D."/>
            <person name="Gharbi K."/>
            <person name="Hall N."/>
            <person name="Watson M."/>
            <person name="Adriaenssens E.M."/>
            <person name="Foster-Nyarko E."/>
            <person name="Jarju S."/>
            <person name="Secka A."/>
            <person name="Antonio M."/>
            <person name="Oren A."/>
            <person name="Chaudhuri R.R."/>
            <person name="La Ragione R."/>
            <person name="Hildebrand F."/>
            <person name="Pallen M.J."/>
        </authorList>
    </citation>
    <scope>NUCLEOTIDE SEQUENCE</scope>
    <source>
        <strain evidence="2">F6-6636</strain>
    </source>
</reference>
<evidence type="ECO:0000313" key="2">
    <source>
        <dbReference type="EMBL" id="MBU3851416.1"/>
    </source>
</evidence>
<feature type="transmembrane region" description="Helical" evidence="1">
    <location>
        <begin position="157"/>
        <end position="180"/>
    </location>
</feature>
<feature type="transmembrane region" description="Helical" evidence="1">
    <location>
        <begin position="47"/>
        <end position="65"/>
    </location>
</feature>
<dbReference type="EMBL" id="JAHLFS010000024">
    <property type="protein sequence ID" value="MBU3851416.1"/>
    <property type="molecule type" value="Genomic_DNA"/>
</dbReference>
<feature type="transmembrane region" description="Helical" evidence="1">
    <location>
        <begin position="114"/>
        <end position="137"/>
    </location>
</feature>
<protein>
    <submittedName>
        <fullName evidence="2">Uncharacterized protein</fullName>
    </submittedName>
</protein>
<evidence type="ECO:0000313" key="3">
    <source>
        <dbReference type="Proteomes" id="UP000777303"/>
    </source>
</evidence>
<dbReference type="Proteomes" id="UP000777303">
    <property type="component" value="Unassembled WGS sequence"/>
</dbReference>